<dbReference type="PROSITE" id="PS00463">
    <property type="entry name" value="ZN2_CY6_FUNGAL_1"/>
    <property type="match status" value="1"/>
</dbReference>
<dbReference type="EMBL" id="KV424008">
    <property type="protein sequence ID" value="KZT54750.1"/>
    <property type="molecule type" value="Genomic_DNA"/>
</dbReference>
<protein>
    <recommendedName>
        <fullName evidence="1">Zn(2)-C6 fungal-type domain-containing protein</fullName>
    </recommendedName>
</protein>
<evidence type="ECO:0000313" key="3">
    <source>
        <dbReference type="Proteomes" id="UP000076842"/>
    </source>
</evidence>
<dbReference type="GO" id="GO:0008270">
    <property type="term" value="F:zinc ion binding"/>
    <property type="evidence" value="ECO:0007669"/>
    <property type="project" value="InterPro"/>
</dbReference>
<dbReference type="InterPro" id="IPR036864">
    <property type="entry name" value="Zn2-C6_fun-type_DNA-bd_sf"/>
</dbReference>
<evidence type="ECO:0000259" key="1">
    <source>
        <dbReference type="PROSITE" id="PS00463"/>
    </source>
</evidence>
<evidence type="ECO:0000313" key="2">
    <source>
        <dbReference type="EMBL" id="KZT54750.1"/>
    </source>
</evidence>
<organism evidence="2 3">
    <name type="scientific">Calocera cornea HHB12733</name>
    <dbReference type="NCBI Taxonomy" id="1353952"/>
    <lineage>
        <taxon>Eukaryota</taxon>
        <taxon>Fungi</taxon>
        <taxon>Dikarya</taxon>
        <taxon>Basidiomycota</taxon>
        <taxon>Agaricomycotina</taxon>
        <taxon>Dacrymycetes</taxon>
        <taxon>Dacrymycetales</taxon>
        <taxon>Dacrymycetaceae</taxon>
        <taxon>Calocera</taxon>
    </lineage>
</organism>
<sequence>MDDSFPRGPEWCSVSGSITTTPLLRPCDKCKQTKYKCEREPDSTECARCLWGGFPCIVSPRKPRRQQPRKARCALPEVTSQTETRACLCSPERRAVREATSRLHVLLAREREMRA</sequence>
<gene>
    <name evidence="2" type="ORF">CALCODRAFT_375575</name>
</gene>
<dbReference type="Proteomes" id="UP000076842">
    <property type="component" value="Unassembled WGS sequence"/>
</dbReference>
<dbReference type="GO" id="GO:0000981">
    <property type="term" value="F:DNA-binding transcription factor activity, RNA polymerase II-specific"/>
    <property type="evidence" value="ECO:0007669"/>
    <property type="project" value="InterPro"/>
</dbReference>
<keyword evidence="3" id="KW-1185">Reference proteome</keyword>
<feature type="domain" description="Zn(2)-C6 fungal-type" evidence="1">
    <location>
        <begin position="26"/>
        <end position="56"/>
    </location>
</feature>
<dbReference type="Gene3D" id="4.10.240.10">
    <property type="entry name" value="Zn(2)-C6 fungal-type DNA-binding domain"/>
    <property type="match status" value="1"/>
</dbReference>
<dbReference type="InterPro" id="IPR001138">
    <property type="entry name" value="Zn2Cys6_DnaBD"/>
</dbReference>
<accession>A0A165EFB4</accession>
<name>A0A165EFB4_9BASI</name>
<dbReference type="InParanoid" id="A0A165EFB4"/>
<dbReference type="AlphaFoldDB" id="A0A165EFB4"/>
<dbReference type="SUPFAM" id="SSF57701">
    <property type="entry name" value="Zn2/Cys6 DNA-binding domain"/>
    <property type="match status" value="1"/>
</dbReference>
<dbReference type="Pfam" id="PF00172">
    <property type="entry name" value="Zn_clus"/>
    <property type="match status" value="1"/>
</dbReference>
<reference evidence="2 3" key="1">
    <citation type="journal article" date="2016" name="Mol. Biol. Evol.">
        <title>Comparative Genomics of Early-Diverging Mushroom-Forming Fungi Provides Insights into the Origins of Lignocellulose Decay Capabilities.</title>
        <authorList>
            <person name="Nagy L.G."/>
            <person name="Riley R."/>
            <person name="Tritt A."/>
            <person name="Adam C."/>
            <person name="Daum C."/>
            <person name="Floudas D."/>
            <person name="Sun H."/>
            <person name="Yadav J.S."/>
            <person name="Pangilinan J."/>
            <person name="Larsson K.H."/>
            <person name="Matsuura K."/>
            <person name="Barry K."/>
            <person name="Labutti K."/>
            <person name="Kuo R."/>
            <person name="Ohm R.A."/>
            <person name="Bhattacharya S.S."/>
            <person name="Shirouzu T."/>
            <person name="Yoshinaga Y."/>
            <person name="Martin F.M."/>
            <person name="Grigoriev I.V."/>
            <person name="Hibbett D.S."/>
        </authorList>
    </citation>
    <scope>NUCLEOTIDE SEQUENCE [LARGE SCALE GENOMIC DNA]</scope>
    <source>
        <strain evidence="2 3">HHB12733</strain>
    </source>
</reference>
<proteinExistence type="predicted"/>
<dbReference type="OrthoDB" id="2264294at2759"/>